<dbReference type="EMBL" id="MPPL01000001">
    <property type="protein sequence ID" value="OKS87495.1"/>
    <property type="molecule type" value="Genomic_DNA"/>
</dbReference>
<feature type="transmembrane region" description="Helical" evidence="8">
    <location>
        <begin position="36"/>
        <end position="56"/>
    </location>
</feature>
<evidence type="ECO:0000256" key="3">
    <source>
        <dbReference type="ARBA" id="ARBA00022448"/>
    </source>
</evidence>
<dbReference type="STRING" id="1302689.RG47T_2956"/>
<feature type="transmembrane region" description="Helical" evidence="8">
    <location>
        <begin position="206"/>
        <end position="228"/>
    </location>
</feature>
<dbReference type="Pfam" id="PF01594">
    <property type="entry name" value="AI-2E_transport"/>
    <property type="match status" value="1"/>
</dbReference>
<comment type="caution">
    <text evidence="9">The sequence shown here is derived from an EMBL/GenBank/DDBJ whole genome shotgun (WGS) entry which is preliminary data.</text>
</comment>
<comment type="subcellular location">
    <subcellularLocation>
        <location evidence="1">Cell membrane</location>
        <topology evidence="1">Multi-pass membrane protein</topology>
    </subcellularLocation>
</comment>
<evidence type="ECO:0000256" key="4">
    <source>
        <dbReference type="ARBA" id="ARBA00022475"/>
    </source>
</evidence>
<evidence type="ECO:0008006" key="11">
    <source>
        <dbReference type="Google" id="ProtNLM"/>
    </source>
</evidence>
<evidence type="ECO:0000313" key="9">
    <source>
        <dbReference type="EMBL" id="OKS87495.1"/>
    </source>
</evidence>
<keyword evidence="3" id="KW-0813">Transport</keyword>
<feature type="transmembrane region" description="Helical" evidence="8">
    <location>
        <begin position="272"/>
        <end position="295"/>
    </location>
</feature>
<keyword evidence="7 8" id="KW-0472">Membrane</keyword>
<evidence type="ECO:0000313" key="10">
    <source>
        <dbReference type="Proteomes" id="UP000186720"/>
    </source>
</evidence>
<feature type="transmembrane region" description="Helical" evidence="8">
    <location>
        <begin position="234"/>
        <end position="260"/>
    </location>
</feature>
<evidence type="ECO:0000256" key="7">
    <source>
        <dbReference type="ARBA" id="ARBA00023136"/>
    </source>
</evidence>
<accession>A0A1Q6A0F1</accession>
<name>A0A1Q6A0F1_9SPHI</name>
<evidence type="ECO:0000256" key="1">
    <source>
        <dbReference type="ARBA" id="ARBA00004651"/>
    </source>
</evidence>
<dbReference type="OrthoDB" id="9793390at2"/>
<feature type="transmembrane region" description="Helical" evidence="8">
    <location>
        <begin position="315"/>
        <end position="336"/>
    </location>
</feature>
<evidence type="ECO:0000256" key="2">
    <source>
        <dbReference type="ARBA" id="ARBA00009773"/>
    </source>
</evidence>
<evidence type="ECO:0000256" key="6">
    <source>
        <dbReference type="ARBA" id="ARBA00022989"/>
    </source>
</evidence>
<comment type="similarity">
    <text evidence="2">Belongs to the autoinducer-2 exporter (AI-2E) (TC 2.A.86) family.</text>
</comment>
<dbReference type="PANTHER" id="PTHR21716:SF53">
    <property type="entry name" value="PERMEASE PERM-RELATED"/>
    <property type="match status" value="1"/>
</dbReference>
<keyword evidence="5 8" id="KW-0812">Transmembrane</keyword>
<dbReference type="RefSeq" id="WP_074490094.1">
    <property type="nucleotide sequence ID" value="NZ_FPAM01000006.1"/>
</dbReference>
<dbReference type="AlphaFoldDB" id="A0A1Q6A0F1"/>
<evidence type="ECO:0000256" key="5">
    <source>
        <dbReference type="ARBA" id="ARBA00022692"/>
    </source>
</evidence>
<dbReference type="PANTHER" id="PTHR21716">
    <property type="entry name" value="TRANSMEMBRANE PROTEIN"/>
    <property type="match status" value="1"/>
</dbReference>
<dbReference type="InterPro" id="IPR002549">
    <property type="entry name" value="AI-2E-like"/>
</dbReference>
<dbReference type="GO" id="GO:0055085">
    <property type="term" value="P:transmembrane transport"/>
    <property type="evidence" value="ECO:0007669"/>
    <property type="project" value="TreeGrafter"/>
</dbReference>
<sequence>MDIKQFKALPFYIKMASILFILMSLVYIVIVAKEILSPLIFSCLFSILLLPLASFLEHKVRLPRSAASMLSVLLLLGSIGIILYVIGSQISGLANDWPQFQDQLTKSVDNLQEWIAATFHVGYSKQLTYVHTATTKIMASGTAVAGATLLTLSSLLLFFVFTFIYTFFFLLYRRLIMKFFESVFLEENKHLVHDIIEQVQYIIRKYIIGLLIEMAIVGGVVALALWALGIKYAFLLGLITGIFNIIPYIGIFSALVVSSLITFATATVVSKVLLVAVVFVVVHLADSNILLPVVVGSKVRINALITVLGVIIGEMIWGIPGMFLSIPVIAVLKIIFDRVESLQSWGIILGDEEHKQNKLATKMKAKSKAKAVIPTDNN</sequence>
<feature type="transmembrane region" description="Helical" evidence="8">
    <location>
        <begin position="68"/>
        <end position="87"/>
    </location>
</feature>
<dbReference type="Proteomes" id="UP000186720">
    <property type="component" value="Unassembled WGS sequence"/>
</dbReference>
<keyword evidence="6 8" id="KW-1133">Transmembrane helix</keyword>
<dbReference type="GO" id="GO:0005886">
    <property type="term" value="C:plasma membrane"/>
    <property type="evidence" value="ECO:0007669"/>
    <property type="project" value="UniProtKB-SubCell"/>
</dbReference>
<reference evidence="9 10" key="1">
    <citation type="submission" date="2016-11" db="EMBL/GenBank/DDBJ databases">
        <title>Whole Genome Sequencing of Mucilaginibacter polytrichastri RG4-7(T) isolated from the moss sample.</title>
        <authorList>
            <person name="Li Y."/>
        </authorList>
    </citation>
    <scope>NUCLEOTIDE SEQUENCE [LARGE SCALE GENOMIC DNA]</scope>
    <source>
        <strain evidence="9 10">RG4-7</strain>
    </source>
</reference>
<protein>
    <recommendedName>
        <fullName evidence="11">AI-2E family transporter</fullName>
    </recommendedName>
</protein>
<evidence type="ECO:0000256" key="8">
    <source>
        <dbReference type="SAM" id="Phobius"/>
    </source>
</evidence>
<feature type="transmembrane region" description="Helical" evidence="8">
    <location>
        <begin position="149"/>
        <end position="172"/>
    </location>
</feature>
<keyword evidence="4" id="KW-1003">Cell membrane</keyword>
<feature type="transmembrane region" description="Helical" evidence="8">
    <location>
        <begin position="12"/>
        <end position="30"/>
    </location>
</feature>
<gene>
    <name evidence="9" type="ORF">RG47T_2956</name>
</gene>
<keyword evidence="10" id="KW-1185">Reference proteome</keyword>
<proteinExistence type="inferred from homology"/>
<organism evidence="9 10">
    <name type="scientific">Mucilaginibacter polytrichastri</name>
    <dbReference type="NCBI Taxonomy" id="1302689"/>
    <lineage>
        <taxon>Bacteria</taxon>
        <taxon>Pseudomonadati</taxon>
        <taxon>Bacteroidota</taxon>
        <taxon>Sphingobacteriia</taxon>
        <taxon>Sphingobacteriales</taxon>
        <taxon>Sphingobacteriaceae</taxon>
        <taxon>Mucilaginibacter</taxon>
    </lineage>
</organism>